<gene>
    <name evidence="8" type="ordered locus">Desac_0817</name>
</gene>
<dbReference type="InterPro" id="IPR036188">
    <property type="entry name" value="FAD/NAD-bd_sf"/>
</dbReference>
<evidence type="ECO:0000259" key="7">
    <source>
        <dbReference type="PROSITE" id="PS51379"/>
    </source>
</evidence>
<evidence type="ECO:0000256" key="6">
    <source>
        <dbReference type="SAM" id="MobiDB-lite"/>
    </source>
</evidence>
<dbReference type="PROSITE" id="PS51379">
    <property type="entry name" value="4FE4S_FER_2"/>
    <property type="match status" value="2"/>
</dbReference>
<protein>
    <submittedName>
        <fullName evidence="8">Methyl-viologen-reducing hydrogenase delta subunit</fullName>
    </submittedName>
</protein>
<feature type="domain" description="4Fe-4S ferredoxin-type" evidence="7">
    <location>
        <begin position="482"/>
        <end position="510"/>
    </location>
</feature>
<reference evidence="9" key="2">
    <citation type="submission" date="2011-03" db="EMBL/GenBank/DDBJ databases">
        <title>The complete genome of Desulfobacca acetoxidans DSM 11109.</title>
        <authorList>
            <consortium name="US DOE Joint Genome Institute (JGI-PGF)"/>
            <person name="Lucas S."/>
            <person name="Copeland A."/>
            <person name="Lapidus A."/>
            <person name="Bruce D."/>
            <person name="Goodwin L."/>
            <person name="Pitluck S."/>
            <person name="Peters L."/>
            <person name="Kyrpides N."/>
            <person name="Mavromatis K."/>
            <person name="Ivanova N."/>
            <person name="Ovchinnikova G."/>
            <person name="Teshima H."/>
            <person name="Detter J.C."/>
            <person name="Han C."/>
            <person name="Land M."/>
            <person name="Hauser L."/>
            <person name="Markowitz V."/>
            <person name="Cheng J.-F."/>
            <person name="Hugenholtz P."/>
            <person name="Woyke T."/>
            <person name="Wu D."/>
            <person name="Spring S."/>
            <person name="Schueler E."/>
            <person name="Brambilla E."/>
            <person name="Klenk H.-P."/>
            <person name="Eisen J.A."/>
        </authorList>
    </citation>
    <scope>NUCLEOTIDE SEQUENCE [LARGE SCALE GENOMIC DNA]</scope>
    <source>
        <strain evidence="9">ATCC 700848 / DSM 11109 / ASRB2</strain>
    </source>
</reference>
<keyword evidence="3" id="KW-0560">Oxidoreductase</keyword>
<feature type="domain" description="4Fe-4S ferredoxin-type" evidence="7">
    <location>
        <begin position="511"/>
        <end position="540"/>
    </location>
</feature>
<dbReference type="SUPFAM" id="SSF54862">
    <property type="entry name" value="4Fe-4S ferredoxins"/>
    <property type="match status" value="1"/>
</dbReference>
<keyword evidence="9" id="KW-1185">Reference proteome</keyword>
<proteinExistence type="predicted"/>
<dbReference type="InterPro" id="IPR003813">
    <property type="entry name" value="MvhD/FlpD"/>
</dbReference>
<feature type="region of interest" description="Disordered" evidence="6">
    <location>
        <begin position="693"/>
        <end position="716"/>
    </location>
</feature>
<keyword evidence="5" id="KW-0411">Iron-sulfur</keyword>
<dbReference type="RefSeq" id="WP_013705809.1">
    <property type="nucleotide sequence ID" value="NC_015388.1"/>
</dbReference>
<dbReference type="eggNOG" id="COG1908">
    <property type="taxonomic scope" value="Bacteria"/>
</dbReference>
<dbReference type="GO" id="GO:0046872">
    <property type="term" value="F:metal ion binding"/>
    <property type="evidence" value="ECO:0007669"/>
    <property type="project" value="UniProtKB-KW"/>
</dbReference>
<reference evidence="8 9" key="1">
    <citation type="journal article" date="2011" name="Stand. Genomic Sci.">
        <title>Complete genome sequence of the acetate-degrading sulfate reducer Desulfobacca acetoxidans type strain (ASRB2).</title>
        <authorList>
            <person name="Goker M."/>
            <person name="Teshima H."/>
            <person name="Lapidus A."/>
            <person name="Nolan M."/>
            <person name="Lucas S."/>
            <person name="Hammon N."/>
            <person name="Deshpande S."/>
            <person name="Cheng J.F."/>
            <person name="Tapia R."/>
            <person name="Han C."/>
            <person name="Goodwin L."/>
            <person name="Pitluck S."/>
            <person name="Huntemann M."/>
            <person name="Liolios K."/>
            <person name="Ivanova N."/>
            <person name="Pagani I."/>
            <person name="Mavromatis K."/>
            <person name="Ovchinikova G."/>
            <person name="Pati A."/>
            <person name="Chen A."/>
            <person name="Palaniappan K."/>
            <person name="Land M."/>
            <person name="Hauser L."/>
            <person name="Brambilla E.M."/>
            <person name="Rohde M."/>
            <person name="Spring S."/>
            <person name="Detter J.C."/>
            <person name="Woyke T."/>
            <person name="Bristow J."/>
            <person name="Eisen J.A."/>
            <person name="Markowitz V."/>
            <person name="Hugenholtz P."/>
            <person name="Kyrpides N.C."/>
            <person name="Klenk H.P."/>
        </authorList>
    </citation>
    <scope>NUCLEOTIDE SEQUENCE [LARGE SCALE GENOMIC DNA]</scope>
    <source>
        <strain evidence="9">ATCC 700848 / DSM 11109 / ASRB2</strain>
    </source>
</reference>
<dbReference type="InterPro" id="IPR017900">
    <property type="entry name" value="4Fe4S_Fe_S_CS"/>
</dbReference>
<dbReference type="KEGG" id="dao:Desac_0817"/>
<name>F2NGS5_DESAR</name>
<keyword evidence="2" id="KW-0479">Metal-binding</keyword>
<dbReference type="InterPro" id="IPR017896">
    <property type="entry name" value="4Fe4S_Fe-S-bd"/>
</dbReference>
<keyword evidence="1" id="KW-0004">4Fe-4S</keyword>
<dbReference type="STRING" id="880072.Desac_0817"/>
<dbReference type="eggNOG" id="COG1148">
    <property type="taxonomic scope" value="Bacteria"/>
</dbReference>
<evidence type="ECO:0000256" key="1">
    <source>
        <dbReference type="ARBA" id="ARBA00022485"/>
    </source>
</evidence>
<dbReference type="PANTHER" id="PTHR43687">
    <property type="entry name" value="ADENYLYLSULFATE REDUCTASE, BETA SUBUNIT"/>
    <property type="match status" value="1"/>
</dbReference>
<accession>F2NGS5</accession>
<dbReference type="Pfam" id="PF02662">
    <property type="entry name" value="FlpD"/>
    <property type="match status" value="1"/>
</dbReference>
<evidence type="ECO:0000256" key="3">
    <source>
        <dbReference type="ARBA" id="ARBA00023002"/>
    </source>
</evidence>
<sequence>MTPPTRIGLFLGRSAAQSTPRLDLARLKKAGESWNQVNVVQELEQIYSPEGLLRLREAMIDYNLEGAMLVADSQALGVKTLALQLTAAGLDPEVIESVSWRDLNLTDQNSELNNLQVETVLRQAIARFVHKDRLQFEDMSVCQKVLVLGHGWSALQAATQLRNLGLTVLLVTSRGELGDKRPASGYTEETARTLDQLLAEANHPAEIEVHLSSRIMEFEGTAGQYRVLVADNEGRSQTYQVGGVILVPEPELITDFAAWNPAPGRRAISLGDLEDWWPSRDKPAPFQTLTAAEPHPVIFLLGFTHHSSPLSQQRAYRAALRLAEGYGQRVLVLLDHYKVADEGLEALSQQARQAGIVFAKVNGGQPVIETTDDGALAVRFFDEVMNQDMAVRPELLILEEAIQPPGEARELAKVLDLQSDSYGFIQGDHIYNLPIYTNRTGILAVGPARGPISLAGSFQEVREAALHLWELLGSGSSRAALNRISLDRRKCAICLTCYRLCPHRAISVVNRRPVFSDLACKVCGLCAAECPMEALQIHNYNDRQIQAELSVLVSQPTIASDADYPLILAICCRNSALEAARLAIQRKLALPPGLGLIEVPCAGKVDPNYVMTGFKAGADGVMVLACHPESCRSYRGSPRAQERVALLQEYLQEVGLEPERLVYGGLASGMSQEFAHMARQLANRLQEFGQSPLRRANNREKSNFPHPNPLPEGKGI</sequence>
<dbReference type="SUPFAM" id="SSF51905">
    <property type="entry name" value="FAD/NAD(P)-binding domain"/>
    <property type="match status" value="1"/>
</dbReference>
<evidence type="ECO:0000256" key="2">
    <source>
        <dbReference type="ARBA" id="ARBA00022723"/>
    </source>
</evidence>
<dbReference type="GO" id="GO:0016491">
    <property type="term" value="F:oxidoreductase activity"/>
    <property type="evidence" value="ECO:0007669"/>
    <property type="project" value="UniProtKB-KW"/>
</dbReference>
<dbReference type="InterPro" id="IPR050572">
    <property type="entry name" value="Fe-S_Ferredoxin"/>
</dbReference>
<organism evidence="8 9">
    <name type="scientific">Desulfobacca acetoxidans (strain ATCC 700848 / DSM 11109 / ASRB2)</name>
    <dbReference type="NCBI Taxonomy" id="880072"/>
    <lineage>
        <taxon>Bacteria</taxon>
        <taxon>Pseudomonadati</taxon>
        <taxon>Thermodesulfobacteriota</taxon>
        <taxon>Desulfobaccia</taxon>
        <taxon>Desulfobaccales</taxon>
        <taxon>Desulfobaccaceae</taxon>
        <taxon>Desulfobacca</taxon>
    </lineage>
</organism>
<evidence type="ECO:0000313" key="8">
    <source>
        <dbReference type="EMBL" id="AEB08696.1"/>
    </source>
</evidence>
<evidence type="ECO:0000256" key="4">
    <source>
        <dbReference type="ARBA" id="ARBA00023004"/>
    </source>
</evidence>
<dbReference type="Gene3D" id="3.30.70.20">
    <property type="match status" value="1"/>
</dbReference>
<dbReference type="GO" id="GO:0051539">
    <property type="term" value="F:4 iron, 4 sulfur cluster binding"/>
    <property type="evidence" value="ECO:0007669"/>
    <property type="project" value="UniProtKB-KW"/>
</dbReference>
<dbReference type="HOGENOM" id="CLU_023616_0_0_7"/>
<dbReference type="Pfam" id="PF13237">
    <property type="entry name" value="Fer4_10"/>
    <property type="match status" value="1"/>
</dbReference>
<dbReference type="OrthoDB" id="1721611at2"/>
<dbReference type="AlphaFoldDB" id="F2NGS5"/>
<evidence type="ECO:0000313" key="9">
    <source>
        <dbReference type="Proteomes" id="UP000000483"/>
    </source>
</evidence>
<dbReference type="Gene3D" id="3.50.50.60">
    <property type="entry name" value="FAD/NAD(P)-binding domain"/>
    <property type="match status" value="1"/>
</dbReference>
<dbReference type="PROSITE" id="PS00198">
    <property type="entry name" value="4FE4S_FER_1"/>
    <property type="match status" value="2"/>
</dbReference>
<evidence type="ECO:0000256" key="5">
    <source>
        <dbReference type="ARBA" id="ARBA00023014"/>
    </source>
</evidence>
<keyword evidence="4" id="KW-0408">Iron</keyword>
<dbReference type="EMBL" id="CP002629">
    <property type="protein sequence ID" value="AEB08696.1"/>
    <property type="molecule type" value="Genomic_DNA"/>
</dbReference>
<dbReference type="PANTHER" id="PTHR43687:SF4">
    <property type="entry name" value="BLR5484 PROTEIN"/>
    <property type="match status" value="1"/>
</dbReference>
<dbReference type="Proteomes" id="UP000000483">
    <property type="component" value="Chromosome"/>
</dbReference>